<proteinExistence type="predicted"/>
<dbReference type="EMBL" id="QKWP01003225">
    <property type="protein sequence ID" value="RIB01263.1"/>
    <property type="molecule type" value="Genomic_DNA"/>
</dbReference>
<dbReference type="Proteomes" id="UP000266673">
    <property type="component" value="Unassembled WGS sequence"/>
</dbReference>
<name>A0A397U1I6_9GLOM</name>
<organism evidence="1 2">
    <name type="scientific">Gigaspora rosea</name>
    <dbReference type="NCBI Taxonomy" id="44941"/>
    <lineage>
        <taxon>Eukaryota</taxon>
        <taxon>Fungi</taxon>
        <taxon>Fungi incertae sedis</taxon>
        <taxon>Mucoromycota</taxon>
        <taxon>Glomeromycotina</taxon>
        <taxon>Glomeromycetes</taxon>
        <taxon>Diversisporales</taxon>
        <taxon>Gigasporaceae</taxon>
        <taxon>Gigaspora</taxon>
    </lineage>
</organism>
<dbReference type="AlphaFoldDB" id="A0A397U1I6"/>
<protein>
    <submittedName>
        <fullName evidence="1">Uncharacterized protein</fullName>
    </submittedName>
</protein>
<sequence>MDTWSEVVITSIYYINQSELNKHENATHKNYNIIRSGIFQLLADHIAEFKRMLVHAIQKWLPLYFSRSGKQLVKFPCTDVGVFSRYITQFSLAKSSYYCIFKSKNADNILSEIFENQQWDLEDEATELYVYKQATDLDANFLTSNRVDF</sequence>
<comment type="caution">
    <text evidence="1">The sequence shown here is derived from an EMBL/GenBank/DDBJ whole genome shotgun (WGS) entry which is preliminary data.</text>
</comment>
<keyword evidence="2" id="KW-1185">Reference proteome</keyword>
<accession>A0A397U1I6</accession>
<reference evidence="1 2" key="1">
    <citation type="submission" date="2018-06" db="EMBL/GenBank/DDBJ databases">
        <title>Comparative genomics reveals the genomic features of Rhizophagus irregularis, R. cerebriforme, R. diaphanum and Gigaspora rosea, and their symbiotic lifestyle signature.</title>
        <authorList>
            <person name="Morin E."/>
            <person name="San Clemente H."/>
            <person name="Chen E.C.H."/>
            <person name="De La Providencia I."/>
            <person name="Hainaut M."/>
            <person name="Kuo A."/>
            <person name="Kohler A."/>
            <person name="Murat C."/>
            <person name="Tang N."/>
            <person name="Roy S."/>
            <person name="Loubradou J."/>
            <person name="Henrissat B."/>
            <person name="Grigoriev I.V."/>
            <person name="Corradi N."/>
            <person name="Roux C."/>
            <person name="Martin F.M."/>
        </authorList>
    </citation>
    <scope>NUCLEOTIDE SEQUENCE [LARGE SCALE GENOMIC DNA]</scope>
    <source>
        <strain evidence="1 2">DAOM 194757</strain>
    </source>
</reference>
<evidence type="ECO:0000313" key="1">
    <source>
        <dbReference type="EMBL" id="RIB01263.1"/>
    </source>
</evidence>
<gene>
    <name evidence="1" type="ORF">C2G38_2231403</name>
</gene>
<evidence type="ECO:0000313" key="2">
    <source>
        <dbReference type="Proteomes" id="UP000266673"/>
    </source>
</evidence>
<dbReference type="OrthoDB" id="2407155at2759"/>